<feature type="non-terminal residue" evidence="2">
    <location>
        <position position="250"/>
    </location>
</feature>
<dbReference type="EMBL" id="KZ987906">
    <property type="protein sequence ID" value="RKP13998.1"/>
    <property type="molecule type" value="Genomic_DNA"/>
</dbReference>
<feature type="compositionally biased region" description="Low complexity" evidence="1">
    <location>
        <begin position="146"/>
        <end position="160"/>
    </location>
</feature>
<evidence type="ECO:0000313" key="2">
    <source>
        <dbReference type="EMBL" id="RKP13998.1"/>
    </source>
</evidence>
<name>A0A4P9Y4T7_9FUNG</name>
<dbReference type="AlphaFoldDB" id="A0A4P9Y4T7"/>
<feature type="compositionally biased region" description="Polar residues" evidence="1">
    <location>
        <begin position="136"/>
        <end position="145"/>
    </location>
</feature>
<feature type="compositionally biased region" description="Basic residues" evidence="1">
    <location>
        <begin position="65"/>
        <end position="78"/>
    </location>
</feature>
<keyword evidence="3" id="KW-1185">Reference proteome</keyword>
<accession>A0A4P9Y4T7</accession>
<evidence type="ECO:0000256" key="1">
    <source>
        <dbReference type="SAM" id="MobiDB-lite"/>
    </source>
</evidence>
<evidence type="ECO:0000313" key="3">
    <source>
        <dbReference type="Proteomes" id="UP000267251"/>
    </source>
</evidence>
<dbReference type="Proteomes" id="UP000267251">
    <property type="component" value="Unassembled WGS sequence"/>
</dbReference>
<gene>
    <name evidence="2" type="ORF">BJ684DRAFT_15656</name>
</gene>
<reference evidence="3" key="1">
    <citation type="journal article" date="2018" name="Nat. Microbiol.">
        <title>Leveraging single-cell genomics to expand the fungal tree of life.</title>
        <authorList>
            <person name="Ahrendt S.R."/>
            <person name="Quandt C.A."/>
            <person name="Ciobanu D."/>
            <person name="Clum A."/>
            <person name="Salamov A."/>
            <person name="Andreopoulos B."/>
            <person name="Cheng J.F."/>
            <person name="Woyke T."/>
            <person name="Pelin A."/>
            <person name="Henrissat B."/>
            <person name="Reynolds N.K."/>
            <person name="Benny G.L."/>
            <person name="Smith M.E."/>
            <person name="James T.Y."/>
            <person name="Grigoriev I.V."/>
        </authorList>
    </citation>
    <scope>NUCLEOTIDE SEQUENCE [LARGE SCALE GENOMIC DNA]</scope>
</reference>
<protein>
    <submittedName>
        <fullName evidence="2">Uncharacterized protein</fullName>
    </submittedName>
</protein>
<sequence>MTLRSKKGQARPEHRPNPPHSPITTRRFLANHSAAIAPLSPGHSGGEGRVLVTTGIRAQSSRVSSGKKGRIGGKRSWRNHPPPPPPPPLPPPSMIASGPIHGEEGIGSWDSIESGGGVGMKESGSRPGPSLVTPIHSGNSTTTDHSISSVEVLESSSDTPGPSPTPQSGSGSGGKSSGFHGCGKDRRKTWNLLGRGRHRMAKLEVKEGIKSGGQLGKAFPEEEGGFSKTAFPQSFPFYPSFPGSSKLGSL</sequence>
<proteinExistence type="predicted"/>
<feature type="compositionally biased region" description="Pro residues" evidence="1">
    <location>
        <begin position="80"/>
        <end position="93"/>
    </location>
</feature>
<feature type="region of interest" description="Disordered" evidence="1">
    <location>
        <begin position="1"/>
        <end position="189"/>
    </location>
</feature>
<organism evidence="2 3">
    <name type="scientific">Piptocephalis cylindrospora</name>
    <dbReference type="NCBI Taxonomy" id="1907219"/>
    <lineage>
        <taxon>Eukaryota</taxon>
        <taxon>Fungi</taxon>
        <taxon>Fungi incertae sedis</taxon>
        <taxon>Zoopagomycota</taxon>
        <taxon>Zoopagomycotina</taxon>
        <taxon>Zoopagomycetes</taxon>
        <taxon>Zoopagales</taxon>
        <taxon>Piptocephalidaceae</taxon>
        <taxon>Piptocephalis</taxon>
    </lineage>
</organism>